<evidence type="ECO:0000313" key="2">
    <source>
        <dbReference type="EMBL" id="PCJ25574.1"/>
    </source>
</evidence>
<keyword evidence="1" id="KW-0732">Signal</keyword>
<feature type="signal peptide" evidence="1">
    <location>
        <begin position="1"/>
        <end position="23"/>
    </location>
</feature>
<comment type="caution">
    <text evidence="2">The sequence shown here is derived from an EMBL/GenBank/DDBJ whole genome shotgun (WGS) entry which is preliminary data.</text>
</comment>
<evidence type="ECO:0000313" key="3">
    <source>
        <dbReference type="Proteomes" id="UP000218327"/>
    </source>
</evidence>
<dbReference type="AlphaFoldDB" id="A0A2A5B1Z7"/>
<dbReference type="Proteomes" id="UP000218327">
    <property type="component" value="Unassembled WGS sequence"/>
</dbReference>
<proteinExistence type="predicted"/>
<protein>
    <recommendedName>
        <fullName evidence="4">DUF4468 domain-containing protein</fullName>
    </recommendedName>
</protein>
<reference evidence="3" key="1">
    <citation type="submission" date="2017-08" db="EMBL/GenBank/DDBJ databases">
        <title>A dynamic microbial community with high functional redundancy inhabits the cold, oxic subseafloor aquifer.</title>
        <authorList>
            <person name="Tully B.J."/>
            <person name="Wheat C.G."/>
            <person name="Glazer B.T."/>
            <person name="Huber J.A."/>
        </authorList>
    </citation>
    <scope>NUCLEOTIDE SEQUENCE [LARGE SCALE GENOMIC DNA]</scope>
</reference>
<dbReference type="EMBL" id="NVVJ01000016">
    <property type="protein sequence ID" value="PCJ25574.1"/>
    <property type="molecule type" value="Genomic_DNA"/>
</dbReference>
<dbReference type="PROSITE" id="PS51257">
    <property type="entry name" value="PROKAR_LIPOPROTEIN"/>
    <property type="match status" value="1"/>
</dbReference>
<gene>
    <name evidence="2" type="ORF">COA96_07055</name>
</gene>
<organism evidence="2 3">
    <name type="scientific">SAR86 cluster bacterium</name>
    <dbReference type="NCBI Taxonomy" id="2030880"/>
    <lineage>
        <taxon>Bacteria</taxon>
        <taxon>Pseudomonadati</taxon>
        <taxon>Pseudomonadota</taxon>
        <taxon>Gammaproteobacteria</taxon>
        <taxon>SAR86 cluster</taxon>
    </lineage>
</organism>
<feature type="chain" id="PRO_5011975051" description="DUF4468 domain-containing protein" evidence="1">
    <location>
        <begin position="24"/>
        <end position="188"/>
    </location>
</feature>
<name>A0A2A5B1Z7_9GAMM</name>
<sequence>MHKLVGALLLVSLIMACSTSTEFGSQFGDTEKLQAAEALIDAFYSFDAKELESKLATASSSISSLVYYQGWAEGGNYKIVERKPCQFSESNVVRCPITVEDDPMLALGIDFNVTDTFEISFRDDKIASVKTSSNDMQIYYDARDWVMKEMPDLIAQPCQGFFDGGPTPGACAKAMAEGYARFSAAVNK</sequence>
<evidence type="ECO:0000256" key="1">
    <source>
        <dbReference type="SAM" id="SignalP"/>
    </source>
</evidence>
<accession>A0A2A5B1Z7</accession>
<evidence type="ECO:0008006" key="4">
    <source>
        <dbReference type="Google" id="ProtNLM"/>
    </source>
</evidence>